<gene>
    <name evidence="3" type="ORF">B0T18DRAFT_395806</name>
</gene>
<accession>A0AA40F871</accession>
<keyword evidence="2" id="KW-0472">Membrane</keyword>
<keyword evidence="2" id="KW-0812">Transmembrane</keyword>
<comment type="caution">
    <text evidence="3">The sequence shown here is derived from an EMBL/GenBank/DDBJ whole genome shotgun (WGS) entry which is preliminary data.</text>
</comment>
<keyword evidence="2" id="KW-1133">Transmembrane helix</keyword>
<keyword evidence="4" id="KW-1185">Reference proteome</keyword>
<evidence type="ECO:0000256" key="1">
    <source>
        <dbReference type="SAM" id="MobiDB-lite"/>
    </source>
</evidence>
<dbReference type="Proteomes" id="UP001172155">
    <property type="component" value="Unassembled WGS sequence"/>
</dbReference>
<feature type="region of interest" description="Disordered" evidence="1">
    <location>
        <begin position="91"/>
        <end position="161"/>
    </location>
</feature>
<feature type="transmembrane region" description="Helical" evidence="2">
    <location>
        <begin position="372"/>
        <end position="390"/>
    </location>
</feature>
<sequence length="423" mass="46770">MASASGRRDAIDLERGKTLSELLTELPPGPPKFPRSPARDPLARAGQVCFVCLDRPRHGQYAIAVPCLKPSKERQIQHLALIAYSDDETYGNRDDEFIVSPGDGSPGNAEDDSDAGVGETATENSGEGSSDNNSEEFKAEFETASDDNTREGRPPPRLEPIYNPMEEWEKAVEDDRAVYARMVETCFRDLGSWRRWLPFYGVVSVNEVTIKFDGRVGPNDRFFGLIEPVDLEKTKEECYQAIKNYPVIGDWNGWNDCNDGGHHTEECEMAMEHAGSECLKVAAEKAEERLTQMQLRYLLKQCARDPDSANGLKTLRGMAQESCIYSAIRTTHSGRHDGRLELPGGNDAWIGIPVRAFGFVFGWQMDRITVELPFSISVGLLGVGIVWLAVLLSKGGGADWNIAFAFAQVVAASIAILLTSLRY</sequence>
<dbReference type="AlphaFoldDB" id="A0AA40F871"/>
<protein>
    <submittedName>
        <fullName evidence="3">Uncharacterized protein</fullName>
    </submittedName>
</protein>
<reference evidence="3" key="1">
    <citation type="submission" date="2023-06" db="EMBL/GenBank/DDBJ databases">
        <title>Genome-scale phylogeny and comparative genomics of the fungal order Sordariales.</title>
        <authorList>
            <consortium name="Lawrence Berkeley National Laboratory"/>
            <person name="Hensen N."/>
            <person name="Bonometti L."/>
            <person name="Westerberg I."/>
            <person name="Brannstrom I.O."/>
            <person name="Guillou S."/>
            <person name="Cros-Aarteil S."/>
            <person name="Calhoun S."/>
            <person name="Haridas S."/>
            <person name="Kuo A."/>
            <person name="Mondo S."/>
            <person name="Pangilinan J."/>
            <person name="Riley R."/>
            <person name="LaButti K."/>
            <person name="Andreopoulos B."/>
            <person name="Lipzen A."/>
            <person name="Chen C."/>
            <person name="Yanf M."/>
            <person name="Daum C."/>
            <person name="Ng V."/>
            <person name="Clum A."/>
            <person name="Steindorff A."/>
            <person name="Ohm R."/>
            <person name="Martin F."/>
            <person name="Silar P."/>
            <person name="Natvig D."/>
            <person name="Lalanne C."/>
            <person name="Gautier V."/>
            <person name="Ament-velasquez S.L."/>
            <person name="Kruys A."/>
            <person name="Hutchinson M.I."/>
            <person name="Powell A.J."/>
            <person name="Barry K."/>
            <person name="Miller A.N."/>
            <person name="Grigoriev I.V."/>
            <person name="Debuchy R."/>
            <person name="Gladieux P."/>
            <person name="Thoren M.H."/>
            <person name="Johannesson H."/>
        </authorList>
    </citation>
    <scope>NUCLEOTIDE SEQUENCE</scope>
    <source>
        <strain evidence="3">SMH3187-1</strain>
    </source>
</reference>
<feature type="transmembrane region" description="Helical" evidence="2">
    <location>
        <begin position="402"/>
        <end position="421"/>
    </location>
</feature>
<feature type="compositionally biased region" description="Low complexity" evidence="1">
    <location>
        <begin position="123"/>
        <end position="132"/>
    </location>
</feature>
<evidence type="ECO:0000313" key="4">
    <source>
        <dbReference type="Proteomes" id="UP001172155"/>
    </source>
</evidence>
<evidence type="ECO:0000313" key="3">
    <source>
        <dbReference type="EMBL" id="KAK0753009.1"/>
    </source>
</evidence>
<evidence type="ECO:0000256" key="2">
    <source>
        <dbReference type="SAM" id="Phobius"/>
    </source>
</evidence>
<organism evidence="3 4">
    <name type="scientific">Schizothecium vesticola</name>
    <dbReference type="NCBI Taxonomy" id="314040"/>
    <lineage>
        <taxon>Eukaryota</taxon>
        <taxon>Fungi</taxon>
        <taxon>Dikarya</taxon>
        <taxon>Ascomycota</taxon>
        <taxon>Pezizomycotina</taxon>
        <taxon>Sordariomycetes</taxon>
        <taxon>Sordariomycetidae</taxon>
        <taxon>Sordariales</taxon>
        <taxon>Schizotheciaceae</taxon>
        <taxon>Schizothecium</taxon>
    </lineage>
</organism>
<feature type="compositionally biased region" description="Basic and acidic residues" evidence="1">
    <location>
        <begin position="135"/>
        <end position="156"/>
    </location>
</feature>
<dbReference type="EMBL" id="JAUKUD010000001">
    <property type="protein sequence ID" value="KAK0753009.1"/>
    <property type="molecule type" value="Genomic_DNA"/>
</dbReference>
<proteinExistence type="predicted"/>
<name>A0AA40F871_9PEZI</name>